<reference evidence="12" key="1">
    <citation type="submission" date="2025-08" db="UniProtKB">
        <authorList>
            <consortium name="RefSeq"/>
        </authorList>
    </citation>
    <scope>IDENTIFICATION</scope>
</reference>
<dbReference type="PANTHER" id="PTHR11334">
    <property type="entry name" value="MAS-RELATED G-PROTEIN COUPLED RECEPTOR"/>
    <property type="match status" value="1"/>
</dbReference>
<dbReference type="SUPFAM" id="SSF81321">
    <property type="entry name" value="Family A G protein-coupled receptor-like"/>
    <property type="match status" value="1"/>
</dbReference>
<dbReference type="Pfam" id="PF00001">
    <property type="entry name" value="7tm_1"/>
    <property type="match status" value="1"/>
</dbReference>
<keyword evidence="4 8" id="KW-0297">G-protein coupled receptor</keyword>
<name>A0ABM1LD43_GEKJA</name>
<dbReference type="InterPro" id="IPR026234">
    <property type="entry name" value="MRGPCRFAMILY"/>
</dbReference>
<comment type="similarity">
    <text evidence="8">Belongs to the G-protein coupled receptor 1 family.</text>
</comment>
<keyword evidence="11" id="KW-1185">Reference proteome</keyword>
<proteinExistence type="inferred from homology"/>
<feature type="transmembrane region" description="Helical" evidence="9">
    <location>
        <begin position="209"/>
        <end position="235"/>
    </location>
</feature>
<keyword evidence="7 8" id="KW-0807">Transducer</keyword>
<dbReference type="InterPro" id="IPR017452">
    <property type="entry name" value="GPCR_Rhodpsn_7TM"/>
</dbReference>
<feature type="transmembrane region" description="Helical" evidence="9">
    <location>
        <begin position="142"/>
        <end position="164"/>
    </location>
</feature>
<evidence type="ECO:0000256" key="9">
    <source>
        <dbReference type="SAM" id="Phobius"/>
    </source>
</evidence>
<evidence type="ECO:0000256" key="7">
    <source>
        <dbReference type="ARBA" id="ARBA00023224"/>
    </source>
</evidence>
<evidence type="ECO:0000256" key="1">
    <source>
        <dbReference type="ARBA" id="ARBA00004141"/>
    </source>
</evidence>
<evidence type="ECO:0000256" key="3">
    <source>
        <dbReference type="ARBA" id="ARBA00022989"/>
    </source>
</evidence>
<feature type="transmembrane region" description="Helical" evidence="9">
    <location>
        <begin position="170"/>
        <end position="197"/>
    </location>
</feature>
<dbReference type="GeneID" id="107124892"/>
<keyword evidence="6 8" id="KW-0675">Receptor</keyword>
<feature type="transmembrane region" description="Helical" evidence="9">
    <location>
        <begin position="90"/>
        <end position="111"/>
    </location>
</feature>
<evidence type="ECO:0000259" key="10">
    <source>
        <dbReference type="PROSITE" id="PS50262"/>
    </source>
</evidence>
<feature type="transmembrane region" description="Helical" evidence="9">
    <location>
        <begin position="58"/>
        <end position="78"/>
    </location>
</feature>
<dbReference type="Proteomes" id="UP000694871">
    <property type="component" value="Unplaced"/>
</dbReference>
<feature type="transmembrane region" description="Helical" evidence="9">
    <location>
        <begin position="25"/>
        <end position="46"/>
    </location>
</feature>
<keyword evidence="2 8" id="KW-0812">Transmembrane</keyword>
<protein>
    <submittedName>
        <fullName evidence="12">Mas-related G-protein coupled receptor member H-like</fullName>
    </submittedName>
</protein>
<keyword evidence="3 9" id="KW-1133">Transmembrane helix</keyword>
<comment type="subcellular location">
    <subcellularLocation>
        <location evidence="1">Membrane</location>
        <topology evidence="1">Multi-pass membrane protein</topology>
    </subcellularLocation>
</comment>
<feature type="domain" description="G-protein coupled receptors family 1 profile" evidence="10">
    <location>
        <begin position="41"/>
        <end position="263"/>
    </location>
</feature>
<dbReference type="InterPro" id="IPR000276">
    <property type="entry name" value="GPCR_Rhodpsn"/>
</dbReference>
<dbReference type="RefSeq" id="XP_015283880.1">
    <property type="nucleotide sequence ID" value="XM_015428394.1"/>
</dbReference>
<evidence type="ECO:0000256" key="5">
    <source>
        <dbReference type="ARBA" id="ARBA00023136"/>
    </source>
</evidence>
<dbReference type="PROSITE" id="PS00237">
    <property type="entry name" value="G_PROTEIN_RECEP_F1_1"/>
    <property type="match status" value="1"/>
</dbReference>
<dbReference type="Gene3D" id="1.20.1070.10">
    <property type="entry name" value="Rhodopsin 7-helix transmembrane proteins"/>
    <property type="match status" value="1"/>
</dbReference>
<evidence type="ECO:0000256" key="8">
    <source>
        <dbReference type="RuleBase" id="RU000688"/>
    </source>
</evidence>
<sequence length="299" mass="33441">MTTLNTTSGGSTTGREEFSGEVYEWIIHTLTAFICLCGLVGNGKVIWILRLCTQRRYFVIYILNLAIADFGTLVALLIRETSLPFHKPQTLTLSILYSLFFFTHSASLYLLTAISMERCLSVLSPIWYQRHRTGYASTSVSFLLWAFAGLLSGGLLLFCTVVSFETYKMAVSVICGVNVLIFTPLMVASTLTLFTKIYCYSQGHPLPRVYSAILVTLLCFIIFAIPLSAVHIILIYSKHYSRAALEISVLSASFNSSINPLIYYYIGRDGNNWCKESLKAVLQRVFKEDTDSRTTGSLV</sequence>
<feature type="transmembrane region" description="Helical" evidence="9">
    <location>
        <begin position="247"/>
        <end position="266"/>
    </location>
</feature>
<accession>A0ABM1LD43</accession>
<gene>
    <name evidence="12" type="primary">LOC107124892</name>
</gene>
<dbReference type="PROSITE" id="PS50262">
    <property type="entry name" value="G_PROTEIN_RECEP_F1_2"/>
    <property type="match status" value="1"/>
</dbReference>
<evidence type="ECO:0000256" key="4">
    <source>
        <dbReference type="ARBA" id="ARBA00023040"/>
    </source>
</evidence>
<keyword evidence="5 9" id="KW-0472">Membrane</keyword>
<dbReference type="PANTHER" id="PTHR11334:SF68">
    <property type="entry name" value="G-PROTEIN COUPLED RECEPTORS FAMILY 1 PROFILE DOMAIN-CONTAINING PROTEIN-RELATED"/>
    <property type="match status" value="1"/>
</dbReference>
<dbReference type="PRINTS" id="PR02108">
    <property type="entry name" value="MRGPCRFAMILY"/>
</dbReference>
<evidence type="ECO:0000313" key="12">
    <source>
        <dbReference type="RefSeq" id="XP_015283880.1"/>
    </source>
</evidence>
<dbReference type="PRINTS" id="PR00237">
    <property type="entry name" value="GPCRRHODOPSN"/>
</dbReference>
<evidence type="ECO:0000256" key="6">
    <source>
        <dbReference type="ARBA" id="ARBA00023170"/>
    </source>
</evidence>
<evidence type="ECO:0000313" key="11">
    <source>
        <dbReference type="Proteomes" id="UP000694871"/>
    </source>
</evidence>
<evidence type="ECO:0000256" key="2">
    <source>
        <dbReference type="ARBA" id="ARBA00022692"/>
    </source>
</evidence>
<organism evidence="11 12">
    <name type="scientific">Gekko japonicus</name>
    <name type="common">Schlegel's Japanese gecko</name>
    <dbReference type="NCBI Taxonomy" id="146911"/>
    <lineage>
        <taxon>Eukaryota</taxon>
        <taxon>Metazoa</taxon>
        <taxon>Chordata</taxon>
        <taxon>Craniata</taxon>
        <taxon>Vertebrata</taxon>
        <taxon>Euteleostomi</taxon>
        <taxon>Lepidosauria</taxon>
        <taxon>Squamata</taxon>
        <taxon>Bifurcata</taxon>
        <taxon>Gekkota</taxon>
        <taxon>Gekkonidae</taxon>
        <taxon>Gekkoninae</taxon>
        <taxon>Gekko</taxon>
    </lineage>
</organism>